<dbReference type="SUPFAM" id="SSF48695">
    <property type="entry name" value="Multiheme cytochromes"/>
    <property type="match status" value="1"/>
</dbReference>
<comment type="subcellular location">
    <subcellularLocation>
        <location evidence="1">Cell envelope</location>
    </subcellularLocation>
</comment>
<dbReference type="GO" id="GO:0120147">
    <property type="term" value="F:formylglycine-generating oxidase activity"/>
    <property type="evidence" value="ECO:0007669"/>
    <property type="project" value="TreeGrafter"/>
</dbReference>
<dbReference type="Gene3D" id="1.10.3820.10">
    <property type="entry name" value="Di-heme elbow motif domain"/>
    <property type="match status" value="1"/>
</dbReference>
<sequence length="510" mass="56998">MFRKFGNYLRKKLLLVLFLGFVVGILITVYANKAIEVTSTNESCEMCHVHPHVTESWKLSVHYDTRVGIQIGCVDCHLPPKGEGYLKEKIKASARDLYGYVFKDSADFNWEAKSSLEQAQHHVFKASCVKCHSNLFPLTLSQKGQDAHLYYSQNEEQLRCINCHLNVGHYDPKALHAKNVEFGSTGAENLEKFTEPARVTALESYTETIPGTTISFNMKAIPGGSFKIGSPEDEQLRKADEGPQKTVKVSPFFMAEVEVTWSEYLAFYTATATEGRTSDTEGTRANADVDAISGPTPPYGQPDQNWGLGDRPAITMSYHSAETYCRWLSQVTGKTYRLPTEAEWEYAARGGTETPYFFEGNPKDFGDKGFIGKLFGKSSETINEYVIYEDNSGLKTGKPDKVEANPFGLKNMLGNAAEYCLDWYAEDSYAKLQDGATDPKGPATGEERVIRGGTFKSPVGEVRSAARDHTQSEAWLKTDPQIPKSIWWLSDCNYISFRVVCEFDEKTGKN</sequence>
<accession>A0A399T410</accession>
<dbReference type="PANTHER" id="PTHR23150">
    <property type="entry name" value="SULFATASE MODIFYING FACTOR 1, 2"/>
    <property type="match status" value="1"/>
</dbReference>
<evidence type="ECO:0000256" key="3">
    <source>
        <dbReference type="ARBA" id="ARBA00022617"/>
    </source>
</evidence>
<name>A0A399T410_9BACT</name>
<organism evidence="9 10">
    <name type="scientific">Maribellus luteus</name>
    <dbReference type="NCBI Taxonomy" id="2305463"/>
    <lineage>
        <taxon>Bacteria</taxon>
        <taxon>Pseudomonadati</taxon>
        <taxon>Bacteroidota</taxon>
        <taxon>Bacteroidia</taxon>
        <taxon>Marinilabiliales</taxon>
        <taxon>Prolixibacteraceae</taxon>
        <taxon>Maribellus</taxon>
    </lineage>
</organism>
<keyword evidence="6" id="KW-0408">Iron</keyword>
<feature type="domain" description="NapC/NirT cytochrome c N-terminal" evidence="7">
    <location>
        <begin position="11"/>
        <end position="173"/>
    </location>
</feature>
<dbReference type="InterPro" id="IPR051043">
    <property type="entry name" value="Sulfatase_Mod_Factor_Kinase"/>
</dbReference>
<keyword evidence="3" id="KW-0349">Heme</keyword>
<evidence type="ECO:0000313" key="10">
    <source>
        <dbReference type="Proteomes" id="UP000265926"/>
    </source>
</evidence>
<reference evidence="9 10" key="1">
    <citation type="submission" date="2018-08" db="EMBL/GenBank/DDBJ databases">
        <title>Pallidiluteibacterium maritimus gen. nov., sp. nov., isolated from coastal sediment.</title>
        <authorList>
            <person name="Zhou L.Y."/>
        </authorList>
    </citation>
    <scope>NUCLEOTIDE SEQUENCE [LARGE SCALE GENOMIC DNA]</scope>
    <source>
        <strain evidence="9 10">XSD2</strain>
    </source>
</reference>
<dbReference type="Proteomes" id="UP000265926">
    <property type="component" value="Unassembled WGS sequence"/>
</dbReference>
<dbReference type="Pfam" id="PF03781">
    <property type="entry name" value="FGE-sulfatase"/>
    <property type="match status" value="1"/>
</dbReference>
<dbReference type="PANTHER" id="PTHR23150:SF19">
    <property type="entry name" value="FORMYLGLYCINE-GENERATING ENZYME"/>
    <property type="match status" value="1"/>
</dbReference>
<dbReference type="Pfam" id="PF03264">
    <property type="entry name" value="Cytochrom_NNT"/>
    <property type="match status" value="1"/>
</dbReference>
<dbReference type="GO" id="GO:0030313">
    <property type="term" value="C:cell envelope"/>
    <property type="evidence" value="ECO:0007669"/>
    <property type="project" value="UniProtKB-SubCell"/>
</dbReference>
<dbReference type="SUPFAM" id="SSF56436">
    <property type="entry name" value="C-type lectin-like"/>
    <property type="match status" value="1"/>
</dbReference>
<dbReference type="InterPro" id="IPR042095">
    <property type="entry name" value="SUMF_sf"/>
</dbReference>
<dbReference type="InterPro" id="IPR005126">
    <property type="entry name" value="NapC/NirT_cyt_c_N"/>
</dbReference>
<evidence type="ECO:0000259" key="8">
    <source>
        <dbReference type="Pfam" id="PF03781"/>
    </source>
</evidence>
<keyword evidence="10" id="KW-1185">Reference proteome</keyword>
<evidence type="ECO:0000256" key="4">
    <source>
        <dbReference type="ARBA" id="ARBA00022723"/>
    </source>
</evidence>
<dbReference type="OrthoDB" id="9768004at2"/>
<protein>
    <submittedName>
        <fullName evidence="9">Uncharacterized protein</fullName>
    </submittedName>
</protein>
<keyword evidence="5" id="KW-0249">Electron transport</keyword>
<dbReference type="InterPro" id="IPR016187">
    <property type="entry name" value="CTDL_fold"/>
</dbReference>
<dbReference type="InterPro" id="IPR036280">
    <property type="entry name" value="Multihaem_cyt_sf"/>
</dbReference>
<gene>
    <name evidence="9" type="ORF">D1614_08215</name>
</gene>
<comment type="caution">
    <text evidence="9">The sequence shown here is derived from an EMBL/GenBank/DDBJ whole genome shotgun (WGS) entry which is preliminary data.</text>
</comment>
<evidence type="ECO:0000256" key="2">
    <source>
        <dbReference type="ARBA" id="ARBA00022448"/>
    </source>
</evidence>
<dbReference type="InterPro" id="IPR038266">
    <property type="entry name" value="NapC/NirT_cytc_sf"/>
</dbReference>
<keyword evidence="2" id="KW-0813">Transport</keyword>
<evidence type="ECO:0000259" key="7">
    <source>
        <dbReference type="Pfam" id="PF03264"/>
    </source>
</evidence>
<dbReference type="InterPro" id="IPR005532">
    <property type="entry name" value="SUMF_dom"/>
</dbReference>
<feature type="domain" description="Sulfatase-modifying factor enzyme-like" evidence="8">
    <location>
        <begin position="220"/>
        <end position="471"/>
    </location>
</feature>
<keyword evidence="4" id="KW-0479">Metal-binding</keyword>
<dbReference type="GO" id="GO:0046872">
    <property type="term" value="F:metal ion binding"/>
    <property type="evidence" value="ECO:0007669"/>
    <property type="project" value="UniProtKB-KW"/>
</dbReference>
<dbReference type="AlphaFoldDB" id="A0A399T410"/>
<evidence type="ECO:0000256" key="6">
    <source>
        <dbReference type="ARBA" id="ARBA00023004"/>
    </source>
</evidence>
<evidence type="ECO:0000313" key="9">
    <source>
        <dbReference type="EMBL" id="RIJ49512.1"/>
    </source>
</evidence>
<evidence type="ECO:0000256" key="1">
    <source>
        <dbReference type="ARBA" id="ARBA00004196"/>
    </source>
</evidence>
<dbReference type="RefSeq" id="WP_119437398.1">
    <property type="nucleotide sequence ID" value="NZ_QWGR01000003.1"/>
</dbReference>
<proteinExistence type="predicted"/>
<dbReference type="Gene3D" id="3.90.1580.10">
    <property type="entry name" value="paralog of FGE (formylglycine-generating enzyme)"/>
    <property type="match status" value="1"/>
</dbReference>
<dbReference type="EMBL" id="QWGR01000003">
    <property type="protein sequence ID" value="RIJ49512.1"/>
    <property type="molecule type" value="Genomic_DNA"/>
</dbReference>
<evidence type="ECO:0000256" key="5">
    <source>
        <dbReference type="ARBA" id="ARBA00022982"/>
    </source>
</evidence>